<dbReference type="Pfam" id="PF13519">
    <property type="entry name" value="VWA_2"/>
    <property type="match status" value="1"/>
</dbReference>
<dbReference type="PANTHER" id="PTHR22550:SF14">
    <property type="entry name" value="VWFA DOMAIN-CONTAINING PROTEIN"/>
    <property type="match status" value="1"/>
</dbReference>
<dbReference type="InterPro" id="IPR050768">
    <property type="entry name" value="UPF0353/GerABKA_families"/>
</dbReference>
<dbReference type="SUPFAM" id="SSF53300">
    <property type="entry name" value="vWA-like"/>
    <property type="match status" value="1"/>
</dbReference>
<feature type="transmembrane region" description="Helical" evidence="1">
    <location>
        <begin position="12"/>
        <end position="32"/>
    </location>
</feature>
<accession>A0A944QTT5</accession>
<organism evidence="3 4">
    <name type="scientific">Candidatus Thiodiazotropha taylori</name>
    <dbReference type="NCBI Taxonomy" id="2792791"/>
    <lineage>
        <taxon>Bacteria</taxon>
        <taxon>Pseudomonadati</taxon>
        <taxon>Pseudomonadota</taxon>
        <taxon>Gammaproteobacteria</taxon>
        <taxon>Chromatiales</taxon>
        <taxon>Sedimenticolaceae</taxon>
        <taxon>Candidatus Thiodiazotropha</taxon>
    </lineage>
</organism>
<evidence type="ECO:0000259" key="2">
    <source>
        <dbReference type="PROSITE" id="PS50234"/>
    </source>
</evidence>
<gene>
    <name evidence="3" type="ORF">KME65_03265</name>
</gene>
<sequence>MPEYLFHFARPLWLLALLGLIPVLGWLVYSVVRPSKGPIDRYADKHLLPHLTGVRELDVNERWSRFTRWGLLWILLVFALAGPRWDYSDIEAFSPASDLVVLMDISRSMNVADVPPSRLARARQEVQDLVLLNRELRIGMIAFASVPHVVSPITEDSQSILNALPAVSSELANLQGSRLIAALERAEQLLGSEGSGNARSILLISDGDFDEPELTQRIRTLADEGIVLHILGIGTTGGGPVPARIGQSDLMRERNGKIIESRLNEGLLQQLAQAGGGYYQRADFRDRDSLNILQLASGEIGRPTPTQEKTRVWNERFYWLLLPMLLLILSRFRARRPGESQA</sequence>
<dbReference type="EMBL" id="JAHHGM010000002">
    <property type="protein sequence ID" value="MBT2987961.1"/>
    <property type="molecule type" value="Genomic_DNA"/>
</dbReference>
<dbReference type="PROSITE" id="PS50234">
    <property type="entry name" value="VWFA"/>
    <property type="match status" value="1"/>
</dbReference>
<protein>
    <submittedName>
        <fullName evidence="3">VWA domain-containing protein</fullName>
    </submittedName>
</protein>
<evidence type="ECO:0000313" key="3">
    <source>
        <dbReference type="EMBL" id="MBT2987961.1"/>
    </source>
</evidence>
<dbReference type="CDD" id="cd00198">
    <property type="entry name" value="vWFA"/>
    <property type="match status" value="1"/>
</dbReference>
<keyword evidence="1" id="KW-0472">Membrane</keyword>
<evidence type="ECO:0000313" key="4">
    <source>
        <dbReference type="Proteomes" id="UP000770889"/>
    </source>
</evidence>
<dbReference type="Proteomes" id="UP000770889">
    <property type="component" value="Unassembled WGS sequence"/>
</dbReference>
<dbReference type="InterPro" id="IPR036465">
    <property type="entry name" value="vWFA_dom_sf"/>
</dbReference>
<proteinExistence type="predicted"/>
<dbReference type="AlphaFoldDB" id="A0A944QTT5"/>
<dbReference type="Gene3D" id="3.40.50.410">
    <property type="entry name" value="von Willebrand factor, type A domain"/>
    <property type="match status" value="1"/>
</dbReference>
<keyword evidence="1" id="KW-1133">Transmembrane helix</keyword>
<reference evidence="3 4" key="1">
    <citation type="submission" date="2021-05" db="EMBL/GenBank/DDBJ databases">
        <title>Genetic and Functional Diversity in Clade A Lucinid endosymbionts from the Bahamas.</title>
        <authorList>
            <person name="Giani N.M."/>
            <person name="Engel A.S."/>
            <person name="Campbell B.J."/>
        </authorList>
    </citation>
    <scope>NUCLEOTIDE SEQUENCE [LARGE SCALE GENOMIC DNA]</scope>
    <source>
        <strain evidence="3">LUC16012Gg_MoonRockCtena</strain>
    </source>
</reference>
<feature type="transmembrane region" description="Helical" evidence="1">
    <location>
        <begin position="66"/>
        <end position="85"/>
    </location>
</feature>
<dbReference type="SMART" id="SM00327">
    <property type="entry name" value="VWA"/>
    <property type="match status" value="1"/>
</dbReference>
<dbReference type="PANTHER" id="PTHR22550">
    <property type="entry name" value="SPORE GERMINATION PROTEIN"/>
    <property type="match status" value="1"/>
</dbReference>
<name>A0A944QTT5_9GAMM</name>
<comment type="caution">
    <text evidence="3">The sequence shown here is derived from an EMBL/GenBank/DDBJ whole genome shotgun (WGS) entry which is preliminary data.</text>
</comment>
<dbReference type="InterPro" id="IPR002035">
    <property type="entry name" value="VWF_A"/>
</dbReference>
<evidence type="ECO:0000256" key="1">
    <source>
        <dbReference type="SAM" id="Phobius"/>
    </source>
</evidence>
<keyword evidence="1" id="KW-0812">Transmembrane</keyword>
<feature type="domain" description="VWFA" evidence="2">
    <location>
        <begin position="98"/>
        <end position="300"/>
    </location>
</feature>